<evidence type="ECO:0000313" key="2">
    <source>
        <dbReference type="Proteomes" id="UP001295462"/>
    </source>
</evidence>
<evidence type="ECO:0000313" key="1">
    <source>
        <dbReference type="EMBL" id="CAH1597728.1"/>
    </source>
</evidence>
<dbReference type="RefSeq" id="WP_409589493.1">
    <property type="nucleotide sequence ID" value="NZ_CAKMTZ010000086.1"/>
</dbReference>
<gene>
    <name evidence="1" type="ORF">THF1A12_330044</name>
</gene>
<reference evidence="1" key="1">
    <citation type="submission" date="2022-01" db="EMBL/GenBank/DDBJ databases">
        <authorList>
            <person name="Lagorce A."/>
        </authorList>
    </citation>
    <scope>NUCLEOTIDE SEQUENCE</scope>
    <source>
        <strain evidence="1">Th15_F1_A12</strain>
    </source>
</reference>
<proteinExistence type="predicted"/>
<sequence>MKKHVMKQNLRGKQIMKQDNPRTIFSQYLGWPQAGHTPIDNTLTQAINPIVVPGGALRLEAAWQTKLQTRQ</sequence>
<name>A0AAU9QR16_9VIBR</name>
<dbReference type="Proteomes" id="UP001295462">
    <property type="component" value="Unassembled WGS sequence"/>
</dbReference>
<dbReference type="EMBL" id="CAKMUD010000087">
    <property type="protein sequence ID" value="CAH1597728.1"/>
    <property type="molecule type" value="Genomic_DNA"/>
</dbReference>
<accession>A0AAU9QR16</accession>
<organism evidence="1 2">
    <name type="scientific">Vibrio jasicida</name>
    <dbReference type="NCBI Taxonomy" id="766224"/>
    <lineage>
        <taxon>Bacteria</taxon>
        <taxon>Pseudomonadati</taxon>
        <taxon>Pseudomonadota</taxon>
        <taxon>Gammaproteobacteria</taxon>
        <taxon>Vibrionales</taxon>
        <taxon>Vibrionaceae</taxon>
        <taxon>Vibrio</taxon>
    </lineage>
</organism>
<comment type="caution">
    <text evidence="1">The sequence shown here is derived from an EMBL/GenBank/DDBJ whole genome shotgun (WGS) entry which is preliminary data.</text>
</comment>
<protein>
    <submittedName>
        <fullName evidence="1">Uncharacterized protein</fullName>
    </submittedName>
</protein>
<dbReference type="AlphaFoldDB" id="A0AAU9QR16"/>